<protein>
    <submittedName>
        <fullName evidence="1">Uncharacterized protein</fullName>
    </submittedName>
</protein>
<dbReference type="Proteomes" id="UP000015102">
    <property type="component" value="Unassembled WGS sequence"/>
</dbReference>
<reference evidence="2" key="1">
    <citation type="submission" date="2013-02" db="EMBL/GenBank/DDBJ databases">
        <authorList>
            <person name="Hughes D."/>
        </authorList>
    </citation>
    <scope>NUCLEOTIDE SEQUENCE</scope>
    <source>
        <strain>Durham</strain>
        <strain evidence="2">NC isolate 2 -- Noor lab</strain>
    </source>
</reference>
<dbReference type="HOGENOM" id="CLU_3191873_0_0_1"/>
<name>T1GU82_MEGSC</name>
<reference evidence="1" key="2">
    <citation type="submission" date="2015-06" db="UniProtKB">
        <authorList>
            <consortium name="EnsemblMetazoa"/>
        </authorList>
    </citation>
    <scope>IDENTIFICATION</scope>
</reference>
<dbReference type="EMBL" id="CAQQ02196827">
    <property type="status" value="NOT_ANNOTATED_CDS"/>
    <property type="molecule type" value="Genomic_DNA"/>
</dbReference>
<dbReference type="EnsemblMetazoa" id="MESCA007290-RA">
    <property type="protein sequence ID" value="MESCA007290-PA"/>
    <property type="gene ID" value="MESCA007290"/>
</dbReference>
<evidence type="ECO:0000313" key="2">
    <source>
        <dbReference type="Proteomes" id="UP000015102"/>
    </source>
</evidence>
<sequence length="46" mass="5353">MRKSKSMSLNAGSKLKSSLRKFYVRIVNSSLQSNYQLKLKVTEFKQ</sequence>
<dbReference type="AlphaFoldDB" id="T1GU82"/>
<organism evidence="1 2">
    <name type="scientific">Megaselia scalaris</name>
    <name type="common">Humpbacked fly</name>
    <name type="synonym">Phora scalaris</name>
    <dbReference type="NCBI Taxonomy" id="36166"/>
    <lineage>
        <taxon>Eukaryota</taxon>
        <taxon>Metazoa</taxon>
        <taxon>Ecdysozoa</taxon>
        <taxon>Arthropoda</taxon>
        <taxon>Hexapoda</taxon>
        <taxon>Insecta</taxon>
        <taxon>Pterygota</taxon>
        <taxon>Neoptera</taxon>
        <taxon>Endopterygota</taxon>
        <taxon>Diptera</taxon>
        <taxon>Brachycera</taxon>
        <taxon>Muscomorpha</taxon>
        <taxon>Platypezoidea</taxon>
        <taxon>Phoridae</taxon>
        <taxon>Megaseliini</taxon>
        <taxon>Megaselia</taxon>
    </lineage>
</organism>
<evidence type="ECO:0000313" key="1">
    <source>
        <dbReference type="EnsemblMetazoa" id="MESCA007290-PA"/>
    </source>
</evidence>
<accession>T1GU82</accession>
<keyword evidence="2" id="KW-1185">Reference proteome</keyword>
<proteinExistence type="predicted"/>